<evidence type="ECO:0000256" key="2">
    <source>
        <dbReference type="ARBA" id="ARBA00023125"/>
    </source>
</evidence>
<dbReference type="KEGG" id="amin:AUMI_12320"/>
<dbReference type="Gene3D" id="3.30.450.40">
    <property type="match status" value="1"/>
</dbReference>
<gene>
    <name evidence="4" type="ORF">AUMI_12320</name>
</gene>
<dbReference type="SUPFAM" id="SSF46785">
    <property type="entry name" value="Winged helix' DNA-binding domain"/>
    <property type="match status" value="1"/>
</dbReference>
<evidence type="ECO:0000256" key="1">
    <source>
        <dbReference type="ARBA" id="ARBA00023015"/>
    </source>
</evidence>
<reference evidence="4 5" key="1">
    <citation type="journal article" date="2016" name="Genome Announc.">
        <title>Complete Genome Sequence of Aurantimicrobium minutum Type Strain KNCT, a Planktonic Ultramicrobacterium Isolated from River Water.</title>
        <authorList>
            <person name="Nakai R."/>
            <person name="Fujisawa T."/>
            <person name="Nakamura Y."/>
            <person name="Nishide H."/>
            <person name="Uchiyama I."/>
            <person name="Baba T."/>
            <person name="Toyoda A."/>
            <person name="Fujiyama A."/>
            <person name="Naganuma T."/>
            <person name="Niki H."/>
        </authorList>
    </citation>
    <scope>NUCLEOTIDE SEQUENCE [LARGE SCALE GENOMIC DNA]</scope>
    <source>
        <strain evidence="4 5">KNC</strain>
    </source>
</reference>
<evidence type="ECO:0000313" key="4">
    <source>
        <dbReference type="EMBL" id="BAU98774.1"/>
    </source>
</evidence>
<dbReference type="PANTHER" id="PTHR30136:SF24">
    <property type="entry name" value="HTH-TYPE TRANSCRIPTIONAL REPRESSOR ALLR"/>
    <property type="match status" value="1"/>
</dbReference>
<name>A0A173LVA2_9MICO</name>
<dbReference type="InterPro" id="IPR029016">
    <property type="entry name" value="GAF-like_dom_sf"/>
</dbReference>
<dbReference type="Pfam" id="PF01614">
    <property type="entry name" value="IclR_C"/>
    <property type="match status" value="1"/>
</dbReference>
<dbReference type="Proteomes" id="UP000243847">
    <property type="component" value="Chromosome sequence1"/>
</dbReference>
<dbReference type="EMBL" id="AP017457">
    <property type="protein sequence ID" value="BAU98774.1"/>
    <property type="molecule type" value="Genomic_DNA"/>
</dbReference>
<keyword evidence="3" id="KW-0804">Transcription</keyword>
<keyword evidence="1" id="KW-0805">Transcription regulation</keyword>
<dbReference type="InterPro" id="IPR050707">
    <property type="entry name" value="HTH_MetabolicPath_Reg"/>
</dbReference>
<dbReference type="InterPro" id="IPR036390">
    <property type="entry name" value="WH_DNA-bd_sf"/>
</dbReference>
<dbReference type="GeneID" id="80451416"/>
<proteinExistence type="predicted"/>
<dbReference type="PROSITE" id="PS51078">
    <property type="entry name" value="ICLR_ED"/>
    <property type="match status" value="1"/>
</dbReference>
<organism evidence="4 5">
    <name type="scientific">Aurantimicrobium minutum</name>
    <dbReference type="NCBI Taxonomy" id="708131"/>
    <lineage>
        <taxon>Bacteria</taxon>
        <taxon>Bacillati</taxon>
        <taxon>Actinomycetota</taxon>
        <taxon>Actinomycetes</taxon>
        <taxon>Micrococcales</taxon>
        <taxon>Microbacteriaceae</taxon>
        <taxon>Aurantimicrobium</taxon>
    </lineage>
</organism>
<evidence type="ECO:0000313" key="5">
    <source>
        <dbReference type="Proteomes" id="UP000243847"/>
    </source>
</evidence>
<dbReference type="InterPro" id="IPR036388">
    <property type="entry name" value="WH-like_DNA-bd_sf"/>
</dbReference>
<sequence length="254" mass="27554">MSPARTTAGAPISSIGRGIAVLGCFNERRRALTLSELSEKSLLPMSSTHRVVAELVAGGFLVRGSDRRYRIGTRVWSIGQLAPVSDQLRHRALPTLARLYEETGENITLAVLDRGQALYVDRIGGERSVHTASRAGGHLPLHTTGVGKVLLAWQSNEAIEKYLSRPLTRTTPYSIVDPVKLKAELVETKTRGYAIARQESTAGNGSVAVPILRGGRCVAALGIVAHLTHMDIPRLVEVLQQASDSIRKELEDDH</sequence>
<dbReference type="Pfam" id="PF09339">
    <property type="entry name" value="HTH_IclR"/>
    <property type="match status" value="1"/>
</dbReference>
<keyword evidence="2" id="KW-0238">DNA-binding</keyword>
<dbReference type="RefSeq" id="WP_096380411.1">
    <property type="nucleotide sequence ID" value="NZ_AP017457.1"/>
</dbReference>
<dbReference type="GO" id="GO:0003700">
    <property type="term" value="F:DNA-binding transcription factor activity"/>
    <property type="evidence" value="ECO:0007669"/>
    <property type="project" value="TreeGrafter"/>
</dbReference>
<accession>A0A173LVA2</accession>
<dbReference type="SUPFAM" id="SSF55781">
    <property type="entry name" value="GAF domain-like"/>
    <property type="match status" value="1"/>
</dbReference>
<dbReference type="GO" id="GO:0003677">
    <property type="term" value="F:DNA binding"/>
    <property type="evidence" value="ECO:0007669"/>
    <property type="project" value="UniProtKB-KW"/>
</dbReference>
<evidence type="ECO:0000256" key="3">
    <source>
        <dbReference type="ARBA" id="ARBA00023163"/>
    </source>
</evidence>
<dbReference type="PROSITE" id="PS51077">
    <property type="entry name" value="HTH_ICLR"/>
    <property type="match status" value="1"/>
</dbReference>
<dbReference type="GO" id="GO:0045892">
    <property type="term" value="P:negative regulation of DNA-templated transcription"/>
    <property type="evidence" value="ECO:0007669"/>
    <property type="project" value="TreeGrafter"/>
</dbReference>
<dbReference type="OrthoDB" id="8479143at2"/>
<dbReference type="AlphaFoldDB" id="A0A173LVA2"/>
<dbReference type="InterPro" id="IPR005471">
    <property type="entry name" value="Tscrpt_reg_IclR_N"/>
</dbReference>
<dbReference type="PANTHER" id="PTHR30136">
    <property type="entry name" value="HELIX-TURN-HELIX TRANSCRIPTIONAL REGULATOR, ICLR FAMILY"/>
    <property type="match status" value="1"/>
</dbReference>
<dbReference type="SMART" id="SM00346">
    <property type="entry name" value="HTH_ICLR"/>
    <property type="match status" value="1"/>
</dbReference>
<dbReference type="InterPro" id="IPR014757">
    <property type="entry name" value="Tscrpt_reg_IclR_C"/>
</dbReference>
<dbReference type="Gene3D" id="1.10.10.10">
    <property type="entry name" value="Winged helix-like DNA-binding domain superfamily/Winged helix DNA-binding domain"/>
    <property type="match status" value="1"/>
</dbReference>
<protein>
    <submittedName>
        <fullName evidence="4">Transcriptional regulator</fullName>
    </submittedName>
</protein>